<feature type="transmembrane region" description="Helical" evidence="4">
    <location>
        <begin position="116"/>
        <end position="134"/>
    </location>
</feature>
<sequence length="332" mass="38501">MSARKEQIRKLKLELMDRYVALMTFIIAVYIVIFAFFIHDTIMSWYLVAGLLLLSCPYVFTRKRLSPDLLVHTFLISVPIYSFYIILSFWENSVASFSILLPIPLGAYIFFSNKEVLLYTLYVVVTIVAVSVVANHFSFNLPKHTQEEVKFNDTLLFISNISVVFLLIYYKDKIKKPETLDNIYAEDALIINKEDPTEVVIRTPAESADSEAFEKLFEKIESAMTQDMLFKDTKLNLSRLSVVLEVNSAYISKAIRYKGYPNFSTYLNTYRINHVKKLFTETDFQKATLMYIYTEAGFSNQSTFNRVFKQIEGITPSEYIQQNVNTVDNQDQ</sequence>
<dbReference type="Pfam" id="PF12833">
    <property type="entry name" value="HTH_18"/>
    <property type="match status" value="1"/>
</dbReference>
<dbReference type="InterPro" id="IPR009057">
    <property type="entry name" value="Homeodomain-like_sf"/>
</dbReference>
<evidence type="ECO:0000256" key="1">
    <source>
        <dbReference type="ARBA" id="ARBA00023015"/>
    </source>
</evidence>
<keyword evidence="2" id="KW-0238">DNA-binding</keyword>
<keyword evidence="1" id="KW-0805">Transcription regulation</keyword>
<gene>
    <name evidence="6" type="ORF">EG352_16765</name>
</gene>
<feature type="transmembrane region" description="Helical" evidence="4">
    <location>
        <begin position="69"/>
        <end position="87"/>
    </location>
</feature>
<dbReference type="SMART" id="SM00342">
    <property type="entry name" value="HTH_ARAC"/>
    <property type="match status" value="1"/>
</dbReference>
<dbReference type="Gene3D" id="1.10.10.60">
    <property type="entry name" value="Homeodomain-like"/>
    <property type="match status" value="1"/>
</dbReference>
<dbReference type="Proteomes" id="UP000269015">
    <property type="component" value="Chromosome"/>
</dbReference>
<feature type="transmembrane region" description="Helical" evidence="4">
    <location>
        <begin position="44"/>
        <end position="60"/>
    </location>
</feature>
<feature type="transmembrane region" description="Helical" evidence="4">
    <location>
        <begin position="154"/>
        <end position="170"/>
    </location>
</feature>
<dbReference type="PANTHER" id="PTHR43280:SF29">
    <property type="entry name" value="ARAC-FAMILY TRANSCRIPTIONAL REGULATOR"/>
    <property type="match status" value="1"/>
</dbReference>
<keyword evidence="4" id="KW-0472">Membrane</keyword>
<feature type="domain" description="HTH araC/xylS-type" evidence="5">
    <location>
        <begin position="214"/>
        <end position="322"/>
    </location>
</feature>
<evidence type="ECO:0000256" key="3">
    <source>
        <dbReference type="ARBA" id="ARBA00023163"/>
    </source>
</evidence>
<dbReference type="SUPFAM" id="SSF46689">
    <property type="entry name" value="Homeodomain-like"/>
    <property type="match status" value="1"/>
</dbReference>
<feature type="transmembrane region" description="Helical" evidence="4">
    <location>
        <begin position="93"/>
        <end position="111"/>
    </location>
</feature>
<evidence type="ECO:0000259" key="5">
    <source>
        <dbReference type="PROSITE" id="PS01124"/>
    </source>
</evidence>
<dbReference type="PROSITE" id="PS01124">
    <property type="entry name" value="HTH_ARAC_FAMILY_2"/>
    <property type="match status" value="1"/>
</dbReference>
<reference evidence="6 7" key="1">
    <citation type="submission" date="2018-11" db="EMBL/GenBank/DDBJ databases">
        <title>Proposal to divide the Flavobacteriaceae and reorganize its genera based on Amino Acid Identity values calculated from whole genome sequences.</title>
        <authorList>
            <person name="Nicholson A.C."/>
            <person name="Gulvik C.A."/>
            <person name="Whitney A.M."/>
            <person name="Humrighouse B.W."/>
            <person name="Bell M."/>
            <person name="Holmes B."/>
            <person name="Steigerwalt A.G."/>
            <person name="Villarma A."/>
            <person name="Sheth M."/>
            <person name="Batra D."/>
            <person name="Pryor J."/>
            <person name="Bernardet J.-F."/>
            <person name="Hugo C."/>
            <person name="Kampfer P."/>
            <person name="Newman J."/>
            <person name="McQuiston J.R."/>
        </authorList>
    </citation>
    <scope>NUCLEOTIDE SEQUENCE [LARGE SCALE GENOMIC DNA]</scope>
    <source>
        <strain evidence="6 7">H5559</strain>
    </source>
</reference>
<keyword evidence="4" id="KW-1133">Transmembrane helix</keyword>
<dbReference type="GO" id="GO:0003700">
    <property type="term" value="F:DNA-binding transcription factor activity"/>
    <property type="evidence" value="ECO:0007669"/>
    <property type="project" value="InterPro"/>
</dbReference>
<feature type="transmembrane region" description="Helical" evidence="4">
    <location>
        <begin position="20"/>
        <end position="38"/>
    </location>
</feature>
<keyword evidence="3" id="KW-0804">Transcription</keyword>
<accession>A0AAD0YY92</accession>
<evidence type="ECO:0000313" key="6">
    <source>
        <dbReference type="EMBL" id="AZB19312.1"/>
    </source>
</evidence>
<keyword evidence="4" id="KW-0812">Transmembrane</keyword>
<protein>
    <submittedName>
        <fullName evidence="6">AraC family transcriptional regulator</fullName>
    </submittedName>
</protein>
<evidence type="ECO:0000313" key="7">
    <source>
        <dbReference type="Proteomes" id="UP000269015"/>
    </source>
</evidence>
<dbReference type="AlphaFoldDB" id="A0AAD0YY92"/>
<name>A0AAD0YY92_CHRID</name>
<dbReference type="PANTHER" id="PTHR43280">
    <property type="entry name" value="ARAC-FAMILY TRANSCRIPTIONAL REGULATOR"/>
    <property type="match status" value="1"/>
</dbReference>
<proteinExistence type="predicted"/>
<evidence type="ECO:0000256" key="4">
    <source>
        <dbReference type="SAM" id="Phobius"/>
    </source>
</evidence>
<organism evidence="6 7">
    <name type="scientific">Chryseobacterium indologenes</name>
    <name type="common">Flavobacterium indologenes</name>
    <dbReference type="NCBI Taxonomy" id="253"/>
    <lineage>
        <taxon>Bacteria</taxon>
        <taxon>Pseudomonadati</taxon>
        <taxon>Bacteroidota</taxon>
        <taxon>Flavobacteriia</taxon>
        <taxon>Flavobacteriales</taxon>
        <taxon>Weeksellaceae</taxon>
        <taxon>Chryseobacterium group</taxon>
        <taxon>Chryseobacterium</taxon>
    </lineage>
</organism>
<evidence type="ECO:0000256" key="2">
    <source>
        <dbReference type="ARBA" id="ARBA00023125"/>
    </source>
</evidence>
<dbReference type="GO" id="GO:0043565">
    <property type="term" value="F:sequence-specific DNA binding"/>
    <property type="evidence" value="ECO:0007669"/>
    <property type="project" value="InterPro"/>
</dbReference>
<dbReference type="EMBL" id="CP033930">
    <property type="protein sequence ID" value="AZB19312.1"/>
    <property type="molecule type" value="Genomic_DNA"/>
</dbReference>
<dbReference type="InterPro" id="IPR018060">
    <property type="entry name" value="HTH_AraC"/>
</dbReference>